<dbReference type="EMBL" id="PKSG01000887">
    <property type="protein sequence ID" value="POR32257.1"/>
    <property type="molecule type" value="Genomic_DNA"/>
</dbReference>
<accession>A0A2S4KPZ7</accession>
<evidence type="ECO:0000313" key="3">
    <source>
        <dbReference type="EMBL" id="POR32257.1"/>
    </source>
</evidence>
<name>A0A2S4KPZ7_9HYPO</name>
<dbReference type="Proteomes" id="UP000237481">
    <property type="component" value="Unassembled WGS sequence"/>
</dbReference>
<dbReference type="AlphaFoldDB" id="A0A2S4KPZ7"/>
<feature type="coiled-coil region" evidence="1">
    <location>
        <begin position="88"/>
        <end position="122"/>
    </location>
</feature>
<evidence type="ECO:0000313" key="4">
    <source>
        <dbReference type="Proteomes" id="UP000237481"/>
    </source>
</evidence>
<dbReference type="SUPFAM" id="SSF48403">
    <property type="entry name" value="Ankyrin repeat"/>
    <property type="match status" value="1"/>
</dbReference>
<sequence length="547" mass="61830">MSGIEVAASGITLVQLAPQVAKYIFQAYKLWGEIKNVPEDIHNLVTNLKAYEPIFCEIEARFDACAAQVNHGALKMSFDCARQAQMALEEMLRDLRTELDAKRGLKQKAAALKVIMKKAELEKLEKRLSQSLGLLQLALQMYQLALQSIANSVLQNINSDLFASSVASIVVEQLNEPSKRQADETQKEKDHNDTMRQTSVVPRPKEYSAAYSSSKIGPFAIKYAKVPGSWHAHIQLPRWLSESVYELRSITGVGGWTYTYRTYNIIPDNSEIFQRIRRGDKEGVLELFRTGKASPFDRDANGFSLLHEAALHVQPDLCHLFLNMGLEEVLDEPVGGGRRSPLSPVALEFRGPASRGRDGDTAKNRNLRQIIDLFRSFIRGPDAIPGERLLDFVVECAHGDEEVMAFLDTFMPSFYSRPLLLDRLEAIRLGAFNVLRSWTLLRLLSPDQIVTSADIDQSNHERLSLMHSAAIAFSSRYPEKLIAHKTSDFYWPLFHDGWAWVIEEIVRAAKLSYLHSVELVVPWDVYQVPVWKGTRRERPLFPSSAAF</sequence>
<protein>
    <recommendedName>
        <fullName evidence="5">NACHT-NTPase and P-loop NTPases N-terminal domain-containing protein</fullName>
    </recommendedName>
</protein>
<reference evidence="3 4" key="1">
    <citation type="submission" date="2018-01" db="EMBL/GenBank/DDBJ databases">
        <title>Harnessing the power of phylogenomics to disentangle the directionality and signatures of interkingdom host jumping in the parasitic fungal genus Tolypocladium.</title>
        <authorList>
            <person name="Quandt C.A."/>
            <person name="Patterson W."/>
            <person name="Spatafora J.W."/>
        </authorList>
    </citation>
    <scope>NUCLEOTIDE SEQUENCE [LARGE SCALE GENOMIC DNA]</scope>
    <source>
        <strain evidence="3 4">NRBC 100945</strain>
    </source>
</reference>
<organism evidence="3 4">
    <name type="scientific">Tolypocladium paradoxum</name>
    <dbReference type="NCBI Taxonomy" id="94208"/>
    <lineage>
        <taxon>Eukaryota</taxon>
        <taxon>Fungi</taxon>
        <taxon>Dikarya</taxon>
        <taxon>Ascomycota</taxon>
        <taxon>Pezizomycotina</taxon>
        <taxon>Sordariomycetes</taxon>
        <taxon>Hypocreomycetidae</taxon>
        <taxon>Hypocreales</taxon>
        <taxon>Ophiocordycipitaceae</taxon>
        <taxon>Tolypocladium</taxon>
    </lineage>
</organism>
<dbReference type="OrthoDB" id="3200163at2759"/>
<comment type="caution">
    <text evidence="3">The sequence shown here is derived from an EMBL/GenBank/DDBJ whole genome shotgun (WGS) entry which is preliminary data.</text>
</comment>
<keyword evidence="4" id="KW-1185">Reference proteome</keyword>
<feature type="compositionally biased region" description="Basic and acidic residues" evidence="2">
    <location>
        <begin position="177"/>
        <end position="194"/>
    </location>
</feature>
<evidence type="ECO:0000256" key="2">
    <source>
        <dbReference type="SAM" id="MobiDB-lite"/>
    </source>
</evidence>
<gene>
    <name evidence="3" type="ORF">TPAR_07535</name>
</gene>
<proteinExistence type="predicted"/>
<evidence type="ECO:0008006" key="5">
    <source>
        <dbReference type="Google" id="ProtNLM"/>
    </source>
</evidence>
<evidence type="ECO:0000256" key="1">
    <source>
        <dbReference type="SAM" id="Coils"/>
    </source>
</evidence>
<feature type="region of interest" description="Disordered" evidence="2">
    <location>
        <begin position="177"/>
        <end position="198"/>
    </location>
</feature>
<keyword evidence="1" id="KW-0175">Coiled coil</keyword>
<dbReference type="InterPro" id="IPR036770">
    <property type="entry name" value="Ankyrin_rpt-contain_sf"/>
</dbReference>